<dbReference type="AlphaFoldDB" id="A0A5R9QF21"/>
<protein>
    <recommendedName>
        <fullName evidence="4">30S ribosomal protein S3</fullName>
    </recommendedName>
</protein>
<sequence>MDYFIIFITTAAALIFHGWLIVRFRRWADRDLALSHAGDDPAKRAWMLQRLTEAKNEGISRRDLPRWLEQEAQRYPAG</sequence>
<evidence type="ECO:0000313" key="3">
    <source>
        <dbReference type="Proteomes" id="UP000306753"/>
    </source>
</evidence>
<keyword evidence="1" id="KW-0472">Membrane</keyword>
<comment type="caution">
    <text evidence="2">The sequence shown here is derived from an EMBL/GenBank/DDBJ whole genome shotgun (WGS) entry which is preliminary data.</text>
</comment>
<keyword evidence="3" id="KW-1185">Reference proteome</keyword>
<organism evidence="2 3">
    <name type="scientific">Stutzerimonas nosocomialis</name>
    <dbReference type="NCBI Taxonomy" id="1056496"/>
    <lineage>
        <taxon>Bacteria</taxon>
        <taxon>Pseudomonadati</taxon>
        <taxon>Pseudomonadota</taxon>
        <taxon>Gammaproteobacteria</taxon>
        <taxon>Pseudomonadales</taxon>
        <taxon>Pseudomonadaceae</taxon>
        <taxon>Stutzerimonas</taxon>
    </lineage>
</organism>
<evidence type="ECO:0000313" key="2">
    <source>
        <dbReference type="EMBL" id="TLX63508.1"/>
    </source>
</evidence>
<proteinExistence type="predicted"/>
<dbReference type="Proteomes" id="UP000306753">
    <property type="component" value="Unassembled WGS sequence"/>
</dbReference>
<dbReference type="RefSeq" id="WP_138410186.1">
    <property type="nucleotide sequence ID" value="NZ_QLAE01000047.1"/>
</dbReference>
<evidence type="ECO:0000256" key="1">
    <source>
        <dbReference type="SAM" id="Phobius"/>
    </source>
</evidence>
<keyword evidence="1" id="KW-0812">Transmembrane</keyword>
<gene>
    <name evidence="2" type="ORF">DN820_10450</name>
</gene>
<evidence type="ECO:0008006" key="4">
    <source>
        <dbReference type="Google" id="ProtNLM"/>
    </source>
</evidence>
<feature type="transmembrane region" description="Helical" evidence="1">
    <location>
        <begin position="6"/>
        <end position="22"/>
    </location>
</feature>
<keyword evidence="1" id="KW-1133">Transmembrane helix</keyword>
<accession>A0A5R9QF21</accession>
<name>A0A5R9QF21_9GAMM</name>
<reference evidence="2 3" key="1">
    <citation type="journal article" date="2017" name="Eur. J. Clin. Microbiol. Infect. Dis.">
        <title>Uncommonly isolated clinical Pseudomonas: identification and phylogenetic assignation.</title>
        <authorList>
            <person name="Mulet M."/>
            <person name="Gomila M."/>
            <person name="Ramirez A."/>
            <person name="Cardew S."/>
            <person name="Moore E.R."/>
            <person name="Lalucat J."/>
            <person name="Garcia-Valdes E."/>
        </authorList>
    </citation>
    <scope>NUCLEOTIDE SEQUENCE [LARGE SCALE GENOMIC DNA]</scope>
    <source>
        <strain evidence="2 3">SD129</strain>
    </source>
</reference>
<dbReference type="OrthoDB" id="6089792at2"/>
<dbReference type="EMBL" id="QLAG01000011">
    <property type="protein sequence ID" value="TLX63508.1"/>
    <property type="molecule type" value="Genomic_DNA"/>
</dbReference>